<sequence>MSKAPLDKRKEKKIREGKKKRIKHRKIKVLSKFKIDSVPLC</sequence>
<dbReference type="Proteomes" id="UP000008372">
    <property type="component" value="Unassembled WGS sequence"/>
</dbReference>
<evidence type="ECO:0000256" key="1">
    <source>
        <dbReference type="SAM" id="MobiDB-lite"/>
    </source>
</evidence>
<reference evidence="2 3" key="1">
    <citation type="journal article" date="2014" name="Environ. Microbiol.">
        <title>Comparative genomics of the marine bacterial genus Glaciecola reveals the high degree of genomic diversity and genomic characteristic for cold adaptation.</title>
        <authorList>
            <person name="Qin Q.L."/>
            <person name="Xie B.B."/>
            <person name="Yu Y."/>
            <person name="Shu Y.L."/>
            <person name="Rong J.C."/>
            <person name="Zhang Y.J."/>
            <person name="Zhao D.L."/>
            <person name="Chen X.L."/>
            <person name="Zhang X.Y."/>
            <person name="Chen B."/>
            <person name="Zhou B.C."/>
            <person name="Zhang Y.Z."/>
        </authorList>
    </citation>
    <scope>NUCLEOTIDE SEQUENCE [LARGE SCALE GENOMIC DNA]</scope>
    <source>
        <strain evidence="2 3">NO2</strain>
    </source>
</reference>
<protein>
    <submittedName>
        <fullName evidence="2">Uncharacterized protein</fullName>
    </submittedName>
</protein>
<proteinExistence type="predicted"/>
<accession>A0ABQ0IAA0</accession>
<gene>
    <name evidence="2" type="ORF">GAGA_3150</name>
</gene>
<name>A0ABQ0IAA0_9ALTE</name>
<organism evidence="2 3">
    <name type="scientific">Paraglaciecola agarilytica NO2</name>
    <dbReference type="NCBI Taxonomy" id="1125747"/>
    <lineage>
        <taxon>Bacteria</taxon>
        <taxon>Pseudomonadati</taxon>
        <taxon>Pseudomonadota</taxon>
        <taxon>Gammaproteobacteria</taxon>
        <taxon>Alteromonadales</taxon>
        <taxon>Alteromonadaceae</taxon>
        <taxon>Paraglaciecola</taxon>
    </lineage>
</organism>
<dbReference type="EMBL" id="BAEK01000051">
    <property type="protein sequence ID" value="GAC05984.1"/>
    <property type="molecule type" value="Genomic_DNA"/>
</dbReference>
<comment type="caution">
    <text evidence="2">The sequence shown here is derived from an EMBL/GenBank/DDBJ whole genome shotgun (WGS) entry which is preliminary data.</text>
</comment>
<evidence type="ECO:0000313" key="2">
    <source>
        <dbReference type="EMBL" id="GAC05984.1"/>
    </source>
</evidence>
<feature type="region of interest" description="Disordered" evidence="1">
    <location>
        <begin position="1"/>
        <end position="23"/>
    </location>
</feature>
<keyword evidence="3" id="KW-1185">Reference proteome</keyword>
<evidence type="ECO:0000313" key="3">
    <source>
        <dbReference type="Proteomes" id="UP000008372"/>
    </source>
</evidence>
<feature type="compositionally biased region" description="Basic residues" evidence="1">
    <location>
        <begin position="10"/>
        <end position="23"/>
    </location>
</feature>